<dbReference type="EMBL" id="RRCH01000037">
    <property type="protein sequence ID" value="RRJ28422.1"/>
    <property type="molecule type" value="Genomic_DNA"/>
</dbReference>
<proteinExistence type="predicted"/>
<gene>
    <name evidence="1" type="ORF">EIK79_15720</name>
</gene>
<dbReference type="OrthoDB" id="296096at2157"/>
<dbReference type="AlphaFoldDB" id="A0A3P3R4M8"/>
<keyword evidence="2" id="KW-1185">Reference proteome</keyword>
<comment type="caution">
    <text evidence="1">The sequence shown here is derived from an EMBL/GenBank/DDBJ whole genome shotgun (WGS) entry which is preliminary data.</text>
</comment>
<protein>
    <submittedName>
        <fullName evidence="1">Uncharacterized protein</fullName>
    </submittedName>
</protein>
<sequence length="196" mass="22333">MAQFQYPCPECRTTTNLHTPDCRFDGTPWTDIEAAYIDILSTLAQGAQREGRLREESPGRWDRLHSAILSRLRHDQRVRETPGGALELLTPSEFKEQIAVPSQEPLGLIYEQGSVPGCHDHAVFALIAYYEMVGLSWNETREYVADWLRESGAWNRGGFEEADPEAVVDNKRHVYTRGYGWRQAAEEAAAVIKRRK</sequence>
<name>A0A3P3R4M8_9EURY</name>
<organism evidence="1 2">
    <name type="scientific">Halocatena pleomorpha</name>
    <dbReference type="NCBI Taxonomy" id="1785090"/>
    <lineage>
        <taxon>Archaea</taxon>
        <taxon>Methanobacteriati</taxon>
        <taxon>Methanobacteriota</taxon>
        <taxon>Stenosarchaea group</taxon>
        <taxon>Halobacteria</taxon>
        <taxon>Halobacteriales</taxon>
        <taxon>Natronomonadaceae</taxon>
        <taxon>Halocatena</taxon>
    </lineage>
</organism>
<dbReference type="RefSeq" id="WP_124956387.1">
    <property type="nucleotide sequence ID" value="NZ_RRCH01000037.1"/>
</dbReference>
<accession>A0A3P3R4M8</accession>
<reference evidence="1 2" key="1">
    <citation type="submission" date="2018-11" db="EMBL/GenBank/DDBJ databases">
        <title>Taxonoimc description of Halomarina strain SPP-AMP-1.</title>
        <authorList>
            <person name="Pal Y."/>
            <person name="Srinivasana K."/>
            <person name="Verma A."/>
            <person name="Kumar P."/>
        </authorList>
    </citation>
    <scope>NUCLEOTIDE SEQUENCE [LARGE SCALE GENOMIC DNA]</scope>
    <source>
        <strain evidence="1 2">SPP-AMP-1</strain>
    </source>
</reference>
<dbReference type="Pfam" id="PF24286">
    <property type="entry name" value="DUF7474"/>
    <property type="match status" value="1"/>
</dbReference>
<dbReference type="Proteomes" id="UP000282322">
    <property type="component" value="Unassembled WGS sequence"/>
</dbReference>
<evidence type="ECO:0000313" key="1">
    <source>
        <dbReference type="EMBL" id="RRJ28422.1"/>
    </source>
</evidence>
<dbReference type="InterPro" id="IPR055897">
    <property type="entry name" value="DUF7474"/>
</dbReference>
<evidence type="ECO:0000313" key="2">
    <source>
        <dbReference type="Proteomes" id="UP000282322"/>
    </source>
</evidence>